<reference evidence="8 9" key="1">
    <citation type="submission" date="2015-01" db="EMBL/GenBank/DDBJ databases">
        <title>The Genome Sequence of Exophiala sideris CBS121828.</title>
        <authorList>
            <consortium name="The Broad Institute Genomics Platform"/>
            <person name="Cuomo C."/>
            <person name="de Hoog S."/>
            <person name="Gorbushina A."/>
            <person name="Stielow B."/>
            <person name="Teixiera M."/>
            <person name="Abouelleil A."/>
            <person name="Chapman S.B."/>
            <person name="Priest M."/>
            <person name="Young S.K."/>
            <person name="Wortman J."/>
            <person name="Nusbaum C."/>
            <person name="Birren B."/>
        </authorList>
    </citation>
    <scope>NUCLEOTIDE SEQUENCE [LARGE SCALE GENOMIC DNA]</scope>
    <source>
        <strain evidence="8 9">CBS 121828</strain>
    </source>
</reference>
<name>A0A0D1XC04_9EURO</name>
<evidence type="ECO:0000256" key="2">
    <source>
        <dbReference type="ARBA" id="ARBA00004173"/>
    </source>
</evidence>
<evidence type="ECO:0000313" key="9">
    <source>
        <dbReference type="Proteomes" id="UP000053599"/>
    </source>
</evidence>
<dbReference type="GO" id="GO:0016491">
    <property type="term" value="F:oxidoreductase activity"/>
    <property type="evidence" value="ECO:0007669"/>
    <property type="project" value="UniProtKB-KW"/>
</dbReference>
<evidence type="ECO:0000256" key="4">
    <source>
        <dbReference type="ARBA" id="ARBA00022946"/>
    </source>
</evidence>
<comment type="similarity">
    <text evidence="3">Belongs to the FMP46 family.</text>
</comment>
<dbReference type="GO" id="GO:0005739">
    <property type="term" value="C:mitochondrion"/>
    <property type="evidence" value="ECO:0007669"/>
    <property type="project" value="UniProtKB-SubCell"/>
</dbReference>
<dbReference type="PANTHER" id="PTHR28071">
    <property type="entry name" value="REDOX PROTEIN FMP46, MITOCHONDRIAL-RELATED"/>
    <property type="match status" value="1"/>
</dbReference>
<evidence type="ECO:0000313" key="8">
    <source>
        <dbReference type="EMBL" id="KIV85451.1"/>
    </source>
</evidence>
<dbReference type="PANTHER" id="PTHR28071:SF1">
    <property type="entry name" value="REDOX PROTEIN FMP46, MITOCHONDRIAL-RELATED"/>
    <property type="match status" value="1"/>
</dbReference>
<gene>
    <name evidence="8" type="ORF">PV11_01145</name>
</gene>
<keyword evidence="5" id="KW-0560">Oxidoreductase</keyword>
<evidence type="ECO:0000256" key="3">
    <source>
        <dbReference type="ARBA" id="ARBA00009734"/>
    </source>
</evidence>
<evidence type="ECO:0000256" key="6">
    <source>
        <dbReference type="ARBA" id="ARBA00023128"/>
    </source>
</evidence>
<dbReference type="PROSITE" id="PS51353">
    <property type="entry name" value="ARSC"/>
    <property type="match status" value="1"/>
</dbReference>
<evidence type="ECO:0008006" key="10">
    <source>
        <dbReference type="Google" id="ProtNLM"/>
    </source>
</evidence>
<dbReference type="SUPFAM" id="SSF52833">
    <property type="entry name" value="Thioredoxin-like"/>
    <property type="match status" value="1"/>
</dbReference>
<dbReference type="HOGENOM" id="CLU_126094_0_0_1"/>
<dbReference type="InterPro" id="IPR036249">
    <property type="entry name" value="Thioredoxin-like_sf"/>
</dbReference>
<dbReference type="InterPro" id="IPR006660">
    <property type="entry name" value="Arsenate_reductase-like"/>
</dbReference>
<comment type="subcellular location">
    <subcellularLocation>
        <location evidence="2">Mitochondrion</location>
    </subcellularLocation>
</comment>
<protein>
    <recommendedName>
        <fullName evidence="10">Thioredoxin-like fold domain-containing protein</fullName>
    </recommendedName>
</protein>
<evidence type="ECO:0000256" key="1">
    <source>
        <dbReference type="ARBA" id="ARBA00002963"/>
    </source>
</evidence>
<sequence length="155" mass="16942">MWQPKPTKGWVSNMFRMSKTLDVITLFHKPSVPASTRVHNLLKQASAQAAETATEDQASDHSHQNATVTRDPFELEVNEGAPTPDQLKSIFQYLGGGVAGDLVKGAASESDALRKVQSDGNAFTRPVVVDWARGQAVVGDKESEILKLLKEEKEK</sequence>
<keyword evidence="4" id="KW-0809">Transit peptide</keyword>
<accession>A0A0D1XC04</accession>
<comment type="function">
    <text evidence="1">Putative mitochondrial redox protein which could be involved in the reduction of small toxic molecules.</text>
</comment>
<dbReference type="OrthoDB" id="59229at2759"/>
<dbReference type="AlphaFoldDB" id="A0A0D1XC04"/>
<dbReference type="Proteomes" id="UP000053599">
    <property type="component" value="Unassembled WGS sequence"/>
</dbReference>
<feature type="region of interest" description="Disordered" evidence="7">
    <location>
        <begin position="45"/>
        <end position="69"/>
    </location>
</feature>
<dbReference type="EMBL" id="KN846951">
    <property type="protein sequence ID" value="KIV85451.1"/>
    <property type="molecule type" value="Genomic_DNA"/>
</dbReference>
<dbReference type="InterPro" id="IPR012882">
    <property type="entry name" value="Fmp46"/>
</dbReference>
<proteinExistence type="inferred from homology"/>
<evidence type="ECO:0000256" key="7">
    <source>
        <dbReference type="SAM" id="MobiDB-lite"/>
    </source>
</evidence>
<organism evidence="8 9">
    <name type="scientific">Exophiala sideris</name>
    <dbReference type="NCBI Taxonomy" id="1016849"/>
    <lineage>
        <taxon>Eukaryota</taxon>
        <taxon>Fungi</taxon>
        <taxon>Dikarya</taxon>
        <taxon>Ascomycota</taxon>
        <taxon>Pezizomycotina</taxon>
        <taxon>Eurotiomycetes</taxon>
        <taxon>Chaetothyriomycetidae</taxon>
        <taxon>Chaetothyriales</taxon>
        <taxon>Herpotrichiellaceae</taxon>
        <taxon>Exophiala</taxon>
    </lineage>
</organism>
<feature type="compositionally biased region" description="Low complexity" evidence="7">
    <location>
        <begin position="45"/>
        <end position="56"/>
    </location>
</feature>
<dbReference type="Gene3D" id="3.40.30.10">
    <property type="entry name" value="Glutaredoxin"/>
    <property type="match status" value="1"/>
</dbReference>
<dbReference type="Pfam" id="PF07955">
    <property type="entry name" value="DUF1687"/>
    <property type="match status" value="1"/>
</dbReference>
<keyword evidence="6" id="KW-0496">Mitochondrion</keyword>
<evidence type="ECO:0000256" key="5">
    <source>
        <dbReference type="ARBA" id="ARBA00023002"/>
    </source>
</evidence>